<proteinExistence type="predicted"/>
<organism evidence="2 3">
    <name type="scientific">Vigna mungo</name>
    <name type="common">Black gram</name>
    <name type="synonym">Phaseolus mungo</name>
    <dbReference type="NCBI Taxonomy" id="3915"/>
    <lineage>
        <taxon>Eukaryota</taxon>
        <taxon>Viridiplantae</taxon>
        <taxon>Streptophyta</taxon>
        <taxon>Embryophyta</taxon>
        <taxon>Tracheophyta</taxon>
        <taxon>Spermatophyta</taxon>
        <taxon>Magnoliopsida</taxon>
        <taxon>eudicotyledons</taxon>
        <taxon>Gunneridae</taxon>
        <taxon>Pentapetalae</taxon>
        <taxon>rosids</taxon>
        <taxon>fabids</taxon>
        <taxon>Fabales</taxon>
        <taxon>Fabaceae</taxon>
        <taxon>Papilionoideae</taxon>
        <taxon>50 kb inversion clade</taxon>
        <taxon>NPAAA clade</taxon>
        <taxon>indigoferoid/millettioid clade</taxon>
        <taxon>Phaseoleae</taxon>
        <taxon>Vigna</taxon>
    </lineage>
</organism>
<accession>A0AAQ3PAD5</accession>
<dbReference type="PANTHER" id="PTHR31189:SF62">
    <property type="entry name" value="OS01G0976200 PROTEIN"/>
    <property type="match status" value="1"/>
</dbReference>
<keyword evidence="3" id="KW-1185">Reference proteome</keyword>
<dbReference type="InterPro" id="IPR006045">
    <property type="entry name" value="Cupin_1"/>
</dbReference>
<dbReference type="InterPro" id="IPR014710">
    <property type="entry name" value="RmlC-like_jellyroll"/>
</dbReference>
<dbReference type="InterPro" id="IPR011051">
    <property type="entry name" value="RmlC_Cupin_sf"/>
</dbReference>
<sequence>MEVDLSPELAKKETLLLSNYLFSRIVLAFLSTLTLPRLHMFYKEVIGVDDCRVLETNVKAGNLFIVSRFFVLFKIADSDGLKWFSIVTTPNPVFIHLAVSIGAWKALSPSVLQAAFNVDEELEKLFRSKKNADAIFFPPPN</sequence>
<dbReference type="InterPro" id="IPR050253">
    <property type="entry name" value="Seed_Storage-Functional"/>
</dbReference>
<evidence type="ECO:0000313" key="2">
    <source>
        <dbReference type="EMBL" id="WVZ25091.1"/>
    </source>
</evidence>
<dbReference type="Proteomes" id="UP001374535">
    <property type="component" value="Chromosome 1"/>
</dbReference>
<evidence type="ECO:0000259" key="1">
    <source>
        <dbReference type="Pfam" id="PF00190"/>
    </source>
</evidence>
<dbReference type="Pfam" id="PF00190">
    <property type="entry name" value="Cupin_1"/>
    <property type="match status" value="1"/>
</dbReference>
<dbReference type="EMBL" id="CP144700">
    <property type="protein sequence ID" value="WVZ25091.1"/>
    <property type="molecule type" value="Genomic_DNA"/>
</dbReference>
<dbReference type="SUPFAM" id="SSF51182">
    <property type="entry name" value="RmlC-like cupins"/>
    <property type="match status" value="1"/>
</dbReference>
<dbReference type="Gene3D" id="2.60.120.10">
    <property type="entry name" value="Jelly Rolls"/>
    <property type="match status" value="1"/>
</dbReference>
<reference evidence="2 3" key="1">
    <citation type="journal article" date="2023" name="Life. Sci Alliance">
        <title>Evolutionary insights into 3D genome organization and epigenetic landscape of Vigna mungo.</title>
        <authorList>
            <person name="Junaid A."/>
            <person name="Singh B."/>
            <person name="Bhatia S."/>
        </authorList>
    </citation>
    <scope>NUCLEOTIDE SEQUENCE [LARGE SCALE GENOMIC DNA]</scope>
    <source>
        <strain evidence="2">Urdbean</strain>
    </source>
</reference>
<evidence type="ECO:0000313" key="3">
    <source>
        <dbReference type="Proteomes" id="UP001374535"/>
    </source>
</evidence>
<dbReference type="AlphaFoldDB" id="A0AAQ3PAD5"/>
<gene>
    <name evidence="2" type="ORF">V8G54_003635</name>
</gene>
<dbReference type="PANTHER" id="PTHR31189">
    <property type="entry name" value="OS03G0336100 PROTEIN-RELATED"/>
    <property type="match status" value="1"/>
</dbReference>
<name>A0AAQ3PAD5_VIGMU</name>
<protein>
    <recommendedName>
        <fullName evidence="1">Cupin type-1 domain-containing protein</fullName>
    </recommendedName>
</protein>
<feature type="domain" description="Cupin type-1" evidence="1">
    <location>
        <begin position="50"/>
        <end position="122"/>
    </location>
</feature>